<dbReference type="EC" id="3.1.26.5" evidence="6 7"/>
<name>A0A2R5FTK7_NOSCO</name>
<sequence>MALPKANRLKSRKDFQAVFREGIRRHGSYLTLRALKPLYSTKPSLDTATQTTQATDSAHLASTRIGISISTKVSKRAVVRNRIKRQITSALYSLLPKLSPGWRLVFIVKPTTAESKCVSPQFLQELEQLLAQAEVFDGNS</sequence>
<organism evidence="8 9">
    <name type="scientific">Nostoc commune NIES-4072</name>
    <dbReference type="NCBI Taxonomy" id="2005467"/>
    <lineage>
        <taxon>Bacteria</taxon>
        <taxon>Bacillati</taxon>
        <taxon>Cyanobacteriota</taxon>
        <taxon>Cyanophyceae</taxon>
        <taxon>Nostocales</taxon>
        <taxon>Nostocaceae</taxon>
        <taxon>Nostoc</taxon>
    </lineage>
</organism>
<evidence type="ECO:0000313" key="9">
    <source>
        <dbReference type="Proteomes" id="UP000245124"/>
    </source>
</evidence>
<dbReference type="EMBL" id="BDUD01000001">
    <property type="protein sequence ID" value="GBG19151.1"/>
    <property type="molecule type" value="Genomic_DNA"/>
</dbReference>
<dbReference type="OrthoDB" id="458878at2"/>
<dbReference type="NCBIfam" id="TIGR00188">
    <property type="entry name" value="rnpA"/>
    <property type="match status" value="1"/>
</dbReference>
<dbReference type="GO" id="GO:0001682">
    <property type="term" value="P:tRNA 5'-leader removal"/>
    <property type="evidence" value="ECO:0007669"/>
    <property type="project" value="UniProtKB-UniRule"/>
</dbReference>
<keyword evidence="1 6" id="KW-0819">tRNA processing</keyword>
<comment type="caution">
    <text evidence="8">The sequence shown here is derived from an EMBL/GenBank/DDBJ whole genome shotgun (WGS) entry which is preliminary data.</text>
</comment>
<dbReference type="Proteomes" id="UP000245124">
    <property type="component" value="Unassembled WGS sequence"/>
</dbReference>
<dbReference type="SUPFAM" id="SSF54211">
    <property type="entry name" value="Ribosomal protein S5 domain 2-like"/>
    <property type="match status" value="1"/>
</dbReference>
<gene>
    <name evidence="6" type="primary">rnpA</name>
    <name evidence="8" type="ORF">NIES4072_28180</name>
</gene>
<dbReference type="GO" id="GO:0042781">
    <property type="term" value="F:3'-tRNA processing endoribonuclease activity"/>
    <property type="evidence" value="ECO:0007669"/>
    <property type="project" value="TreeGrafter"/>
</dbReference>
<dbReference type="GO" id="GO:0004526">
    <property type="term" value="F:ribonuclease P activity"/>
    <property type="evidence" value="ECO:0007669"/>
    <property type="project" value="UniProtKB-UniRule"/>
</dbReference>
<dbReference type="HAMAP" id="MF_00227">
    <property type="entry name" value="RNase_P"/>
    <property type="match status" value="1"/>
</dbReference>
<dbReference type="GO" id="GO:0000049">
    <property type="term" value="F:tRNA binding"/>
    <property type="evidence" value="ECO:0007669"/>
    <property type="project" value="UniProtKB-UniRule"/>
</dbReference>
<dbReference type="InterPro" id="IPR000100">
    <property type="entry name" value="RNase_P"/>
</dbReference>
<evidence type="ECO:0000256" key="7">
    <source>
        <dbReference type="NCBIfam" id="TIGR00188"/>
    </source>
</evidence>
<proteinExistence type="inferred from homology"/>
<comment type="function">
    <text evidence="6">RNaseP catalyzes the removal of the 5'-leader sequence from pre-tRNA to produce the mature 5'-terminus. It can also cleave other RNA substrates such as 4.5S RNA. The protein component plays an auxiliary but essential role in vivo by binding to the 5'-leader sequence and broadening the substrate specificity of the ribozyme.</text>
</comment>
<evidence type="ECO:0000256" key="6">
    <source>
        <dbReference type="HAMAP-Rule" id="MF_00227"/>
    </source>
</evidence>
<dbReference type="Pfam" id="PF00825">
    <property type="entry name" value="Ribonuclease_P"/>
    <property type="match status" value="1"/>
</dbReference>
<evidence type="ECO:0000256" key="4">
    <source>
        <dbReference type="ARBA" id="ARBA00022801"/>
    </source>
</evidence>
<dbReference type="GO" id="GO:0030677">
    <property type="term" value="C:ribonuclease P complex"/>
    <property type="evidence" value="ECO:0007669"/>
    <property type="project" value="TreeGrafter"/>
</dbReference>
<accession>A0A2R5FTK7</accession>
<reference evidence="8 9" key="1">
    <citation type="submission" date="2017-06" db="EMBL/GenBank/DDBJ databases">
        <title>Genome sequencing of cyanobaciteial culture collection at National Institute for Environmental Studies (NIES).</title>
        <authorList>
            <person name="Hirose Y."/>
            <person name="Shimura Y."/>
            <person name="Fujisawa T."/>
            <person name="Nakamura Y."/>
            <person name="Kawachi M."/>
        </authorList>
    </citation>
    <scope>NUCLEOTIDE SEQUENCE [LARGE SCALE GENOMIC DNA]</scope>
    <source>
        <strain evidence="8 9">NIES-4072</strain>
    </source>
</reference>
<comment type="similarity">
    <text evidence="6">Belongs to the RnpA family.</text>
</comment>
<keyword evidence="3 6" id="KW-0255">Endonuclease</keyword>
<dbReference type="InterPro" id="IPR014721">
    <property type="entry name" value="Ribsml_uS5_D2-typ_fold_subgr"/>
</dbReference>
<evidence type="ECO:0000256" key="2">
    <source>
        <dbReference type="ARBA" id="ARBA00022722"/>
    </source>
</evidence>
<evidence type="ECO:0000313" key="8">
    <source>
        <dbReference type="EMBL" id="GBG19151.1"/>
    </source>
</evidence>
<evidence type="ECO:0000256" key="3">
    <source>
        <dbReference type="ARBA" id="ARBA00022759"/>
    </source>
</evidence>
<dbReference type="PANTHER" id="PTHR33992:SF1">
    <property type="entry name" value="RIBONUCLEASE P PROTEIN COMPONENT"/>
    <property type="match status" value="1"/>
</dbReference>
<evidence type="ECO:0000256" key="5">
    <source>
        <dbReference type="ARBA" id="ARBA00022884"/>
    </source>
</evidence>
<comment type="subunit">
    <text evidence="6">Consists of a catalytic RNA component (M1 or rnpB) and a protein subunit.</text>
</comment>
<comment type="catalytic activity">
    <reaction evidence="6">
        <text>Endonucleolytic cleavage of RNA, removing 5'-extranucleotides from tRNA precursor.</text>
        <dbReference type="EC" id="3.1.26.5"/>
    </reaction>
</comment>
<keyword evidence="4 6" id="KW-0378">Hydrolase</keyword>
<protein>
    <recommendedName>
        <fullName evidence="6 7">Ribonuclease P protein component</fullName>
        <shortName evidence="6">RNase P protein</shortName>
        <shortName evidence="6">RNaseP protein</shortName>
        <ecNumber evidence="6 7">3.1.26.5</ecNumber>
    </recommendedName>
    <alternativeName>
        <fullName evidence="6">Protein C5</fullName>
    </alternativeName>
</protein>
<dbReference type="Gene3D" id="3.30.230.10">
    <property type="match status" value="1"/>
</dbReference>
<dbReference type="RefSeq" id="WP_109009001.1">
    <property type="nucleotide sequence ID" value="NZ_BDUD01000001.1"/>
</dbReference>
<keyword evidence="5 6" id="KW-0694">RNA-binding</keyword>
<evidence type="ECO:0000256" key="1">
    <source>
        <dbReference type="ARBA" id="ARBA00022694"/>
    </source>
</evidence>
<keyword evidence="9" id="KW-1185">Reference proteome</keyword>
<dbReference type="PANTHER" id="PTHR33992">
    <property type="entry name" value="RIBONUCLEASE P PROTEIN COMPONENT"/>
    <property type="match status" value="1"/>
</dbReference>
<keyword evidence="2 6" id="KW-0540">Nuclease</keyword>
<dbReference type="AlphaFoldDB" id="A0A2R5FTK7"/>
<dbReference type="InterPro" id="IPR020568">
    <property type="entry name" value="Ribosomal_Su5_D2-typ_SF"/>
</dbReference>